<dbReference type="InterPro" id="IPR036457">
    <property type="entry name" value="PPM-type-like_dom_sf"/>
</dbReference>
<dbReference type="InterPro" id="IPR001932">
    <property type="entry name" value="PPM-type_phosphatase-like_dom"/>
</dbReference>
<dbReference type="Gene3D" id="3.60.40.10">
    <property type="entry name" value="PPM-type phosphatase domain"/>
    <property type="match status" value="1"/>
</dbReference>
<feature type="domain" description="PPM-type phosphatase" evidence="1">
    <location>
        <begin position="14"/>
        <end position="207"/>
    </location>
</feature>
<reference evidence="2 3" key="1">
    <citation type="submission" date="2017-11" db="EMBL/GenBank/DDBJ databases">
        <title>Infants hospitalized years apart are colonized by the same room-sourced microbial strains.</title>
        <authorList>
            <person name="Brooks B."/>
            <person name="Olm M.R."/>
            <person name="Firek B.A."/>
            <person name="Baker R."/>
            <person name="Thomas B.C."/>
            <person name="Morowitz M.J."/>
            <person name="Banfield J.F."/>
        </authorList>
    </citation>
    <scope>NUCLEOTIDE SEQUENCE [LARGE SCALE GENOMIC DNA]</scope>
    <source>
        <strain evidence="2">S2_012_000_R3_87</strain>
    </source>
</reference>
<dbReference type="Proteomes" id="UP000249451">
    <property type="component" value="Unassembled WGS sequence"/>
</dbReference>
<dbReference type="AlphaFoldDB" id="A0A2W5B3F8"/>
<sequence>MRTFSWTRSLKPQNQDAVGVGDNYIAVADGITPLTSGSGEAEATACFSTDLMHGLEYYGVALDTLRAGLTLAILYAQECCELDEVSSTLTVAAWDEHDFRIATLGDCIALVLTTSGWRVVCDPNYADHDERYLVQVHARVEQGATWQDAYDSLAPELIQDRRSRNTDHGTGIVSGSVDLVEVTDYFHEVILPRDEVRACVLLSDGADNWRSLFGLVDEPGLLAASERDLAALWNEAVKIQVADAEKSAYPRLSDLDDASLARVDFR</sequence>
<organism evidence="2 3">
    <name type="scientific">Corynebacterium urealyticum</name>
    <dbReference type="NCBI Taxonomy" id="43771"/>
    <lineage>
        <taxon>Bacteria</taxon>
        <taxon>Bacillati</taxon>
        <taxon>Actinomycetota</taxon>
        <taxon>Actinomycetes</taxon>
        <taxon>Mycobacteriales</taxon>
        <taxon>Corynebacteriaceae</taxon>
        <taxon>Corynebacterium</taxon>
    </lineage>
</organism>
<proteinExistence type="predicted"/>
<comment type="caution">
    <text evidence="2">The sequence shown here is derived from an EMBL/GenBank/DDBJ whole genome shotgun (WGS) entry which is preliminary data.</text>
</comment>
<protein>
    <recommendedName>
        <fullName evidence="1">PPM-type phosphatase domain-containing protein</fullName>
    </recommendedName>
</protein>
<dbReference type="EMBL" id="QFNY01000161">
    <property type="protein sequence ID" value="PZO99956.1"/>
    <property type="molecule type" value="Genomic_DNA"/>
</dbReference>
<evidence type="ECO:0000259" key="1">
    <source>
        <dbReference type="Pfam" id="PF13672"/>
    </source>
</evidence>
<accession>A0A2W5B3F8</accession>
<evidence type="ECO:0000313" key="3">
    <source>
        <dbReference type="Proteomes" id="UP000249451"/>
    </source>
</evidence>
<evidence type="ECO:0000313" key="2">
    <source>
        <dbReference type="EMBL" id="PZO99956.1"/>
    </source>
</evidence>
<gene>
    <name evidence="2" type="ORF">DI609_07260</name>
</gene>
<dbReference type="Pfam" id="PF13672">
    <property type="entry name" value="PP2C_2"/>
    <property type="match status" value="1"/>
</dbReference>
<dbReference type="SUPFAM" id="SSF81606">
    <property type="entry name" value="PP2C-like"/>
    <property type="match status" value="1"/>
</dbReference>
<name>A0A2W5B3F8_9CORY</name>